<organism evidence="3 4">
    <name type="scientific">Siphonobacter aquaeclarae</name>
    <dbReference type="NCBI Taxonomy" id="563176"/>
    <lineage>
        <taxon>Bacteria</taxon>
        <taxon>Pseudomonadati</taxon>
        <taxon>Bacteroidota</taxon>
        <taxon>Cytophagia</taxon>
        <taxon>Cytophagales</taxon>
        <taxon>Cytophagaceae</taxon>
        <taxon>Siphonobacter</taxon>
    </lineage>
</organism>
<dbReference type="InterPro" id="IPR013328">
    <property type="entry name" value="6PGD_dom2"/>
</dbReference>
<dbReference type="InterPro" id="IPR013131">
    <property type="entry name" value="Mannitol_DH_N"/>
</dbReference>
<dbReference type="GO" id="GO:0016616">
    <property type="term" value="F:oxidoreductase activity, acting on the CH-OH group of donors, NAD or NADP as acceptor"/>
    <property type="evidence" value="ECO:0007669"/>
    <property type="project" value="TreeGrafter"/>
</dbReference>
<dbReference type="Gene3D" id="3.40.50.720">
    <property type="entry name" value="NAD(P)-binding Rossmann-like Domain"/>
    <property type="match status" value="1"/>
</dbReference>
<dbReference type="AlphaFoldDB" id="A0A1G9R7J3"/>
<evidence type="ECO:0000259" key="2">
    <source>
        <dbReference type="Pfam" id="PF01232"/>
    </source>
</evidence>
<protein>
    <submittedName>
        <fullName evidence="3">Mannitol-1-phosphate/altronate dehydrogenases</fullName>
    </submittedName>
</protein>
<keyword evidence="4" id="KW-1185">Reference proteome</keyword>
<dbReference type="InterPro" id="IPR008927">
    <property type="entry name" value="6-PGluconate_DH-like_C_sf"/>
</dbReference>
<name>A0A1G9R7J3_9BACT</name>
<dbReference type="SUPFAM" id="SSF51735">
    <property type="entry name" value="NAD(P)-binding Rossmann-fold domains"/>
    <property type="match status" value="1"/>
</dbReference>
<dbReference type="InterPro" id="IPR036291">
    <property type="entry name" value="NAD(P)-bd_dom_sf"/>
</dbReference>
<accession>A0A1G9R7J3</accession>
<evidence type="ECO:0000313" key="3">
    <source>
        <dbReference type="EMBL" id="SDM19203.1"/>
    </source>
</evidence>
<dbReference type="PANTHER" id="PTHR43362">
    <property type="entry name" value="MANNITOL DEHYDROGENASE DSF1-RELATED"/>
    <property type="match status" value="1"/>
</dbReference>
<evidence type="ECO:0000313" key="4">
    <source>
        <dbReference type="Proteomes" id="UP000198901"/>
    </source>
</evidence>
<evidence type="ECO:0000256" key="1">
    <source>
        <dbReference type="ARBA" id="ARBA00023002"/>
    </source>
</evidence>
<feature type="domain" description="Mannitol dehydrogenase N-terminal" evidence="2">
    <location>
        <begin position="56"/>
        <end position="181"/>
    </location>
</feature>
<dbReference type="Proteomes" id="UP000198901">
    <property type="component" value="Unassembled WGS sequence"/>
</dbReference>
<dbReference type="InterPro" id="IPR050988">
    <property type="entry name" value="Mannitol_DH/Oxidoreductase"/>
</dbReference>
<dbReference type="STRING" id="563176.SAMN04488090_2777"/>
<dbReference type="EMBL" id="FNGS01000005">
    <property type="protein sequence ID" value="SDM19203.1"/>
    <property type="molecule type" value="Genomic_DNA"/>
</dbReference>
<reference evidence="3 4" key="1">
    <citation type="submission" date="2016-10" db="EMBL/GenBank/DDBJ databases">
        <authorList>
            <person name="de Groot N.N."/>
        </authorList>
    </citation>
    <scope>NUCLEOTIDE SEQUENCE [LARGE SCALE GENOMIC DNA]</scope>
    <source>
        <strain evidence="3 4">DSM 21668</strain>
    </source>
</reference>
<keyword evidence="1" id="KW-0560">Oxidoreductase</keyword>
<dbReference type="SUPFAM" id="SSF48179">
    <property type="entry name" value="6-phosphogluconate dehydrogenase C-terminal domain-like"/>
    <property type="match status" value="1"/>
</dbReference>
<dbReference type="PANTHER" id="PTHR43362:SF1">
    <property type="entry name" value="MANNITOL DEHYDROGENASE 2-RELATED"/>
    <property type="match status" value="1"/>
</dbReference>
<dbReference type="Gene3D" id="1.10.1040.10">
    <property type="entry name" value="N-(1-d-carboxylethyl)-l-norvaline Dehydrogenase, domain 2"/>
    <property type="match status" value="1"/>
</dbReference>
<sequence length="383" mass="42157">MQEILTGEPALFRSPAHTRASVVHLGTDYPATRYTHRKPGETSVWGAVGASVSNEDTLTTSPEVQVVTVSLEDGPFSDLRVARYLLEALRERRHTGAGPFTVISRDAVSRNGDAVRNVVLAVAGEEDPDLAAWIAGTVTFPNTLSLRINKSVNYLLHGPDGAPGYPDAYTIVEDRFSAGHPDWEGVLFVDDIAPYEDLLHRFETTARFMLGFPAFLAGYRTAGEALSHLFFRQYLQDFLDTDLAPLTEVPAGAASEAFRERVFGQLMADIGEEEIHTWLTAAPDTIVRTIPDMSARDGDFRRVAFLLACYGHYLAGQVRLGALDSEAFPEEDILRIQDENQLAFLRITPLAALEDTPLLAALIRQYRKQLDVQGVMPTLAALL</sequence>
<dbReference type="RefSeq" id="WP_176785547.1">
    <property type="nucleotide sequence ID" value="NZ_FNGS01000005.1"/>
</dbReference>
<dbReference type="Pfam" id="PF01232">
    <property type="entry name" value="Mannitol_dh"/>
    <property type="match status" value="1"/>
</dbReference>
<proteinExistence type="predicted"/>
<gene>
    <name evidence="3" type="ORF">SAMN04488090_2777</name>
</gene>